<dbReference type="InterPro" id="IPR036291">
    <property type="entry name" value="NAD(P)-bd_dom_sf"/>
</dbReference>
<comment type="caution">
    <text evidence="5">The sequence shown here is derived from an EMBL/GenBank/DDBJ whole genome shotgun (WGS) entry which is preliminary data.</text>
</comment>
<dbReference type="InterPro" id="IPR050223">
    <property type="entry name" value="D-isomer_2-hydroxyacid_DH"/>
</dbReference>
<protein>
    <submittedName>
        <fullName evidence="5">C-terminal binding protein</fullName>
    </submittedName>
</protein>
<keyword evidence="1 2" id="KW-0560">Oxidoreductase</keyword>
<dbReference type="InterPro" id="IPR043322">
    <property type="entry name" value="CtBP"/>
</dbReference>
<dbReference type="InterPro" id="IPR006140">
    <property type="entry name" value="D-isomer_DH_NAD-bd"/>
</dbReference>
<dbReference type="PROSITE" id="PS00671">
    <property type="entry name" value="D_2_HYDROXYACID_DH_3"/>
    <property type="match status" value="1"/>
</dbReference>
<evidence type="ECO:0000256" key="1">
    <source>
        <dbReference type="ARBA" id="ARBA00023002"/>
    </source>
</evidence>
<dbReference type="InterPro" id="IPR029753">
    <property type="entry name" value="D-isomer_DH_CS"/>
</dbReference>
<organism evidence="5 6">
    <name type="scientific">Paracraurococcus lichenis</name>
    <dbReference type="NCBI Taxonomy" id="3064888"/>
    <lineage>
        <taxon>Bacteria</taxon>
        <taxon>Pseudomonadati</taxon>
        <taxon>Pseudomonadota</taxon>
        <taxon>Alphaproteobacteria</taxon>
        <taxon>Acetobacterales</taxon>
        <taxon>Roseomonadaceae</taxon>
        <taxon>Paracraurococcus</taxon>
    </lineage>
</organism>
<dbReference type="PROSITE" id="PS00670">
    <property type="entry name" value="D_2_HYDROXYACID_DH_2"/>
    <property type="match status" value="1"/>
</dbReference>
<dbReference type="RefSeq" id="WP_305105365.1">
    <property type="nucleotide sequence ID" value="NZ_JAUTWS010000018.1"/>
</dbReference>
<reference evidence="5 6" key="1">
    <citation type="submission" date="2023-08" db="EMBL/GenBank/DDBJ databases">
        <title>The draft genome sequence of Paracraurococcus sp. LOR1-02.</title>
        <authorList>
            <person name="Kingkaew E."/>
            <person name="Tanasupawat S."/>
        </authorList>
    </citation>
    <scope>NUCLEOTIDE SEQUENCE [LARGE SCALE GENOMIC DNA]</scope>
    <source>
        <strain evidence="5 6">LOR1-02</strain>
    </source>
</reference>
<proteinExistence type="inferred from homology"/>
<evidence type="ECO:0000259" key="3">
    <source>
        <dbReference type="Pfam" id="PF00389"/>
    </source>
</evidence>
<feature type="domain" description="D-isomer specific 2-hydroxyacid dehydrogenase NAD-binding" evidence="4">
    <location>
        <begin position="143"/>
        <end position="331"/>
    </location>
</feature>
<comment type="similarity">
    <text evidence="2">Belongs to the D-isomer specific 2-hydroxyacid dehydrogenase family.</text>
</comment>
<dbReference type="SUPFAM" id="SSF52283">
    <property type="entry name" value="Formate/glycerate dehydrogenase catalytic domain-like"/>
    <property type="match status" value="1"/>
</dbReference>
<dbReference type="EMBL" id="JAUTWS010000018">
    <property type="protein sequence ID" value="MDO9710504.1"/>
    <property type="molecule type" value="Genomic_DNA"/>
</dbReference>
<dbReference type="CDD" id="cd05299">
    <property type="entry name" value="CtBP_dh"/>
    <property type="match status" value="1"/>
</dbReference>
<dbReference type="SUPFAM" id="SSF51735">
    <property type="entry name" value="NAD(P)-binding Rossmann-fold domains"/>
    <property type="match status" value="1"/>
</dbReference>
<evidence type="ECO:0000259" key="4">
    <source>
        <dbReference type="Pfam" id="PF02826"/>
    </source>
</evidence>
<keyword evidence="6" id="KW-1185">Reference proteome</keyword>
<dbReference type="PANTHER" id="PTHR10996:SF283">
    <property type="entry name" value="GLYOXYLATE_HYDROXYPYRUVATE REDUCTASE B"/>
    <property type="match status" value="1"/>
</dbReference>
<dbReference type="Gene3D" id="3.40.50.720">
    <property type="entry name" value="NAD(P)-binding Rossmann-like Domain"/>
    <property type="match status" value="2"/>
</dbReference>
<name>A0ABT9E2Y0_9PROT</name>
<evidence type="ECO:0000256" key="2">
    <source>
        <dbReference type="RuleBase" id="RU003719"/>
    </source>
</evidence>
<dbReference type="InterPro" id="IPR006139">
    <property type="entry name" value="D-isomer_2_OHA_DH_cat_dom"/>
</dbReference>
<feature type="domain" description="D-isomer specific 2-hydroxyacid dehydrogenase catalytic" evidence="3">
    <location>
        <begin position="75"/>
        <end position="362"/>
    </location>
</feature>
<dbReference type="Pfam" id="PF02826">
    <property type="entry name" value="2-Hacid_dh_C"/>
    <property type="match status" value="1"/>
</dbReference>
<evidence type="ECO:0000313" key="6">
    <source>
        <dbReference type="Proteomes" id="UP001243009"/>
    </source>
</evidence>
<evidence type="ECO:0000313" key="5">
    <source>
        <dbReference type="EMBL" id="MDO9710504.1"/>
    </source>
</evidence>
<accession>A0ABT9E2Y0</accession>
<gene>
    <name evidence="5" type="ORF">Q7A36_19280</name>
</gene>
<dbReference type="Pfam" id="PF00389">
    <property type="entry name" value="2-Hacid_dh"/>
    <property type="match status" value="1"/>
</dbReference>
<dbReference type="PANTHER" id="PTHR10996">
    <property type="entry name" value="2-HYDROXYACID DEHYDROGENASE-RELATED"/>
    <property type="match status" value="1"/>
</dbReference>
<dbReference type="Proteomes" id="UP001243009">
    <property type="component" value="Unassembled WGS sequence"/>
</dbReference>
<sequence>MTILSAAGRGGLRGSQGRRILPAQPIQGETRAMLTVLEPEGLYPDTRLEQEILGPGVRILQGNAKASIAELPDALLAEVEGLMTLRMAVPAEQVARFPKLKVVVRMGVGYDRVDRAACAARGITVCNVPDYGTMEVAEFAVLLALSLRRGLILYHDTQRGPDPAPWSVLQSPLHRRQQVQTFGILGLGRIGSAAALRARAFGYRVVFHDPNQPNGWDRALGIERARSLDELLAQSDVLSIHCPLTRATRGLIGERELRLLPRNAVVVNTARGPILDIDALERCLRDGHIAGAGLDVIPEEPPKEPIPSLLRAYRDREPWLAGRLVITPHIAFHTPEAWDDIRRLGAETMRDVLVEGRKTNVIPPESE</sequence>